<evidence type="ECO:0000256" key="11">
    <source>
        <dbReference type="RuleBase" id="RU003692"/>
    </source>
</evidence>
<keyword evidence="7 11" id="KW-0520">NAD</keyword>
<keyword evidence="15" id="KW-1185">Reference proteome</keyword>
<evidence type="ECO:0000256" key="1">
    <source>
        <dbReference type="ARBA" id="ARBA00007532"/>
    </source>
</evidence>
<dbReference type="InterPro" id="IPR012999">
    <property type="entry name" value="Pyr_OxRdtase_I_AS"/>
</dbReference>
<evidence type="ECO:0000256" key="10">
    <source>
        <dbReference type="ARBA" id="ARBA00049187"/>
    </source>
</evidence>
<organism evidence="14 15">
    <name type="scientific">Raoultibacter timonensis</name>
    <dbReference type="NCBI Taxonomy" id="1907662"/>
    <lineage>
        <taxon>Bacteria</taxon>
        <taxon>Bacillati</taxon>
        <taxon>Actinomycetota</taxon>
        <taxon>Coriobacteriia</taxon>
        <taxon>Eggerthellales</taxon>
        <taxon>Eggerthellaceae</taxon>
        <taxon>Raoultibacter</taxon>
    </lineage>
</organism>
<dbReference type="SUPFAM" id="SSF55424">
    <property type="entry name" value="FAD/NAD-linked reductases, dimerisation (C-terminal) domain"/>
    <property type="match status" value="1"/>
</dbReference>
<dbReference type="Pfam" id="PF07992">
    <property type="entry name" value="Pyr_redox_2"/>
    <property type="match status" value="1"/>
</dbReference>
<dbReference type="PROSITE" id="PS00076">
    <property type="entry name" value="PYRIDINE_REDOX_1"/>
    <property type="match status" value="1"/>
</dbReference>
<dbReference type="InterPro" id="IPR006258">
    <property type="entry name" value="Lipoamide_DH"/>
</dbReference>
<keyword evidence="9 11" id="KW-0676">Redox-active center</keyword>
<proteinExistence type="inferred from homology"/>
<evidence type="ECO:0000313" key="15">
    <source>
        <dbReference type="Proteomes" id="UP001320544"/>
    </source>
</evidence>
<evidence type="ECO:0000259" key="12">
    <source>
        <dbReference type="Pfam" id="PF02852"/>
    </source>
</evidence>
<dbReference type="InterPro" id="IPR004099">
    <property type="entry name" value="Pyr_nucl-diS_OxRdtase_dimer"/>
</dbReference>
<dbReference type="PIRSF" id="PIRSF000350">
    <property type="entry name" value="Mercury_reductase_MerA"/>
    <property type="match status" value="1"/>
</dbReference>
<dbReference type="PANTHER" id="PTHR22912:SF151">
    <property type="entry name" value="DIHYDROLIPOYL DEHYDROGENASE, MITOCHONDRIAL"/>
    <property type="match status" value="1"/>
</dbReference>
<reference evidence="14 15" key="1">
    <citation type="submission" date="2022-01" db="EMBL/GenBank/DDBJ databases">
        <title>Novel bile acid biosynthetic pathways are enriched in the microbiome of centenarians.</title>
        <authorList>
            <person name="Sato Y."/>
            <person name="Atarashi K."/>
            <person name="Plichta R.D."/>
            <person name="Arai Y."/>
            <person name="Sasajima S."/>
            <person name="Kearney M.S."/>
            <person name="Suda W."/>
            <person name="Takeshita K."/>
            <person name="Sasaki T."/>
            <person name="Okamoto S."/>
            <person name="Skelly N.A."/>
            <person name="Okamura Y."/>
            <person name="Vlamakis H."/>
            <person name="Li Y."/>
            <person name="Tanoue T."/>
            <person name="Takei H."/>
            <person name="Nittono H."/>
            <person name="Narushima S."/>
            <person name="Irie J."/>
            <person name="Itoh H."/>
            <person name="Moriya K."/>
            <person name="Sugiura Y."/>
            <person name="Suematsu M."/>
            <person name="Moritoki N."/>
            <person name="Shibata S."/>
            <person name="Littman R.D."/>
            <person name="Fischbach A.M."/>
            <person name="Uwamino Y."/>
            <person name="Inoue T."/>
            <person name="Honda A."/>
            <person name="Hattori M."/>
            <person name="Murai T."/>
            <person name="Xavier J.R."/>
            <person name="Hirose N."/>
            <person name="Honda K."/>
        </authorList>
    </citation>
    <scope>NUCLEOTIDE SEQUENCE [LARGE SCALE GENOMIC DNA]</scope>
    <source>
        <strain evidence="14 15">CE91-St30</strain>
    </source>
</reference>
<evidence type="ECO:0000256" key="9">
    <source>
        <dbReference type="ARBA" id="ARBA00023284"/>
    </source>
</evidence>
<dbReference type="Pfam" id="PF02852">
    <property type="entry name" value="Pyr_redox_dim"/>
    <property type="match status" value="1"/>
</dbReference>
<dbReference type="PANTHER" id="PTHR22912">
    <property type="entry name" value="DISULFIDE OXIDOREDUCTASE"/>
    <property type="match status" value="1"/>
</dbReference>
<comment type="catalytic activity">
    <reaction evidence="10 11">
        <text>N(6)-[(R)-dihydrolipoyl]-L-lysyl-[protein] + NAD(+) = N(6)-[(R)-lipoyl]-L-lysyl-[protein] + NADH + H(+)</text>
        <dbReference type="Rhea" id="RHEA:15045"/>
        <dbReference type="Rhea" id="RHEA-COMP:10474"/>
        <dbReference type="Rhea" id="RHEA-COMP:10475"/>
        <dbReference type="ChEBI" id="CHEBI:15378"/>
        <dbReference type="ChEBI" id="CHEBI:57540"/>
        <dbReference type="ChEBI" id="CHEBI:57945"/>
        <dbReference type="ChEBI" id="CHEBI:83099"/>
        <dbReference type="ChEBI" id="CHEBI:83100"/>
        <dbReference type="EC" id="1.8.1.4"/>
    </reaction>
</comment>
<dbReference type="InterPro" id="IPR016156">
    <property type="entry name" value="FAD/NAD-linked_Rdtase_dimer_sf"/>
</dbReference>
<evidence type="ECO:0000256" key="6">
    <source>
        <dbReference type="ARBA" id="ARBA00023002"/>
    </source>
</evidence>
<keyword evidence="6 11" id="KW-0560">Oxidoreductase</keyword>
<comment type="similarity">
    <text evidence="1 11">Belongs to the class-I pyridine nucleotide-disulfide oxidoreductase family.</text>
</comment>
<evidence type="ECO:0000256" key="7">
    <source>
        <dbReference type="ARBA" id="ARBA00023027"/>
    </source>
</evidence>
<evidence type="ECO:0000256" key="3">
    <source>
        <dbReference type="ARBA" id="ARBA00016961"/>
    </source>
</evidence>
<dbReference type="EMBL" id="AP025564">
    <property type="protein sequence ID" value="BDE97595.1"/>
    <property type="molecule type" value="Genomic_DNA"/>
</dbReference>
<dbReference type="InterPro" id="IPR036188">
    <property type="entry name" value="FAD/NAD-bd_sf"/>
</dbReference>
<evidence type="ECO:0000256" key="2">
    <source>
        <dbReference type="ARBA" id="ARBA00012608"/>
    </source>
</evidence>
<sequence length="469" mass="48002">MEYFELAIIGAGPGGYVAAIRAAQLGIKTALIERDEVGGTCLNRGCIPTKTMAHTAELYAELSHAAPLGIQFGSAAVDYDALRARVVEVRDSLKDGVEALVNANGVTLLRGTATIAGLGSIAVSSPDGAIRELSADHLIIATGSAPSMPPIAGIGEAGVLTSDDLLETVPELDRLVIVGGGVIGMEFAGIYTALGAEVTVLEAAARILPTMDREFGQSLAMTAKKRGCAIVANALVEAIERTADGTLSVRYSAKSGEFRADTDAVLIATGRTPATGGLFSGGFELELERGRIAVDEHMRTSVEGVFAIGDVAAAGAQLAHAASAQGIAAVETIAGQSSSFDPLLVPSCVYSSPEIACVGMTEAEAKEAGIAVRTGKFAMAGNGKSVITGQDRSFAKIVADEEGRIIGAQLMCGRATDMIGELAVAVANGLTIEQMGSAIRPHPTFEEAIGEALEALGSGAVHAMPKRRP</sequence>
<evidence type="ECO:0000259" key="13">
    <source>
        <dbReference type="Pfam" id="PF07992"/>
    </source>
</evidence>
<dbReference type="EC" id="1.8.1.4" evidence="2 11"/>
<dbReference type="Gene3D" id="3.30.390.30">
    <property type="match status" value="1"/>
</dbReference>
<feature type="domain" description="FAD/NAD(P)-binding" evidence="13">
    <location>
        <begin position="5"/>
        <end position="326"/>
    </location>
</feature>
<comment type="miscellaneous">
    <text evidence="11">The active site is a redox-active disulfide bond.</text>
</comment>
<dbReference type="InterPro" id="IPR023753">
    <property type="entry name" value="FAD/NAD-binding_dom"/>
</dbReference>
<feature type="domain" description="Pyridine nucleotide-disulphide oxidoreductase dimerisation" evidence="12">
    <location>
        <begin position="345"/>
        <end position="452"/>
    </location>
</feature>
<dbReference type="NCBIfam" id="TIGR01350">
    <property type="entry name" value="lipoamide_DH"/>
    <property type="match status" value="1"/>
</dbReference>
<dbReference type="SUPFAM" id="SSF51905">
    <property type="entry name" value="FAD/NAD(P)-binding domain"/>
    <property type="match status" value="1"/>
</dbReference>
<protein>
    <recommendedName>
        <fullName evidence="3 11">Dihydrolipoyl dehydrogenase</fullName>
        <ecNumber evidence="2 11">1.8.1.4</ecNumber>
    </recommendedName>
</protein>
<dbReference type="Proteomes" id="UP001320544">
    <property type="component" value="Chromosome"/>
</dbReference>
<comment type="cofactor">
    <cofactor evidence="11">
        <name>FAD</name>
        <dbReference type="ChEBI" id="CHEBI:57692"/>
    </cofactor>
    <text evidence="11">Binds 1 FAD per subunit.</text>
</comment>
<keyword evidence="4 11" id="KW-0285">Flavoprotein</keyword>
<keyword evidence="8" id="KW-1015">Disulfide bond</keyword>
<name>A0ABN6ML13_9ACTN</name>
<evidence type="ECO:0000256" key="4">
    <source>
        <dbReference type="ARBA" id="ARBA00022630"/>
    </source>
</evidence>
<dbReference type="InterPro" id="IPR050151">
    <property type="entry name" value="Class-I_Pyr_Nuc-Dis_Oxidored"/>
</dbReference>
<dbReference type="RefSeq" id="WP_244386966.1">
    <property type="nucleotide sequence ID" value="NZ_AP025564.1"/>
</dbReference>
<accession>A0ABN6ML13</accession>
<keyword evidence="5 11" id="KW-0274">FAD</keyword>
<dbReference type="PRINTS" id="PR00368">
    <property type="entry name" value="FADPNR"/>
</dbReference>
<dbReference type="Gene3D" id="3.50.50.60">
    <property type="entry name" value="FAD/NAD(P)-binding domain"/>
    <property type="match status" value="2"/>
</dbReference>
<dbReference type="PRINTS" id="PR00411">
    <property type="entry name" value="PNDRDTASEI"/>
</dbReference>
<evidence type="ECO:0000256" key="8">
    <source>
        <dbReference type="ARBA" id="ARBA00023157"/>
    </source>
</evidence>
<gene>
    <name evidence="14" type="ORF">CE91St30_29280</name>
</gene>
<evidence type="ECO:0000313" key="14">
    <source>
        <dbReference type="EMBL" id="BDE97595.1"/>
    </source>
</evidence>
<evidence type="ECO:0000256" key="5">
    <source>
        <dbReference type="ARBA" id="ARBA00022827"/>
    </source>
</evidence>
<dbReference type="InterPro" id="IPR001100">
    <property type="entry name" value="Pyr_nuc-diS_OxRdtase"/>
</dbReference>